<proteinExistence type="predicted"/>
<comment type="caution">
    <text evidence="2">The sequence shown here is derived from an EMBL/GenBank/DDBJ whole genome shotgun (WGS) entry which is preliminary data.</text>
</comment>
<dbReference type="Gene3D" id="2.40.10.220">
    <property type="entry name" value="predicted glycosyltransferase like domains"/>
    <property type="match status" value="1"/>
</dbReference>
<evidence type="ECO:0000259" key="1">
    <source>
        <dbReference type="Pfam" id="PF07238"/>
    </source>
</evidence>
<dbReference type="RefSeq" id="WP_260046655.1">
    <property type="nucleotide sequence ID" value="NZ_JANZXA010000009.1"/>
</dbReference>
<protein>
    <submittedName>
        <fullName evidence="2">PilZ domain-containing protein</fullName>
    </submittedName>
</protein>
<reference evidence="2" key="1">
    <citation type="submission" date="2022-09" db="EMBL/GenBank/DDBJ databases">
        <title>Novosphingobium sp. Nov., a polycyclic aromatic hydrocarbon-degrading bacterium isolated form mangrove sediments in HongKong.</title>
        <authorList>
            <person name="Hu Z."/>
        </authorList>
    </citation>
    <scope>NUCLEOTIDE SEQUENCE</scope>
    <source>
        <strain evidence="2">HK4-1</strain>
    </source>
</reference>
<feature type="domain" description="PilZ" evidence="1">
    <location>
        <begin position="18"/>
        <end position="97"/>
    </location>
</feature>
<accession>A0ABT2I6Y7</accession>
<dbReference type="Proteomes" id="UP001165583">
    <property type="component" value="Unassembled WGS sequence"/>
</dbReference>
<evidence type="ECO:0000313" key="3">
    <source>
        <dbReference type="Proteomes" id="UP001165583"/>
    </source>
</evidence>
<dbReference type="EMBL" id="JANZXA010000009">
    <property type="protein sequence ID" value="MCT2400578.1"/>
    <property type="molecule type" value="Genomic_DNA"/>
</dbReference>
<name>A0ABT2I6Y7_9SPHN</name>
<keyword evidence="3" id="KW-1185">Reference proteome</keyword>
<dbReference type="Pfam" id="PF07238">
    <property type="entry name" value="PilZ"/>
    <property type="match status" value="1"/>
</dbReference>
<dbReference type="SUPFAM" id="SSF141371">
    <property type="entry name" value="PilZ domain-like"/>
    <property type="match status" value="1"/>
</dbReference>
<sequence length="115" mass="12916">MNAPIGRLYATTPDNLDDRRRETRHATRFEAIIETSQGRRHPVLLADVSLHGCSVQTDAETVRQGAFVSIGLYGEPMLPAIVRWVRGKAAGMEFLRSVPPDRTEWHELMDFGLQG</sequence>
<evidence type="ECO:0000313" key="2">
    <source>
        <dbReference type="EMBL" id="MCT2400578.1"/>
    </source>
</evidence>
<gene>
    <name evidence="2" type="ORF">NZK81_13545</name>
</gene>
<dbReference type="InterPro" id="IPR009875">
    <property type="entry name" value="PilZ_domain"/>
</dbReference>
<organism evidence="2 3">
    <name type="scientific">Novosphingobium mangrovi</name>
    <name type="common">ex Huang et al. 2023</name>
    <dbReference type="NCBI Taxonomy" id="2976432"/>
    <lineage>
        <taxon>Bacteria</taxon>
        <taxon>Pseudomonadati</taxon>
        <taxon>Pseudomonadota</taxon>
        <taxon>Alphaproteobacteria</taxon>
        <taxon>Sphingomonadales</taxon>
        <taxon>Sphingomonadaceae</taxon>
        <taxon>Novosphingobium</taxon>
    </lineage>
</organism>